<feature type="transmembrane region" description="Helical" evidence="8">
    <location>
        <begin position="518"/>
        <end position="539"/>
    </location>
</feature>
<keyword evidence="4 8" id="KW-1133">Transmembrane helix</keyword>
<feature type="region of interest" description="Disordered" evidence="7">
    <location>
        <begin position="1"/>
        <end position="79"/>
    </location>
</feature>
<organism evidence="10 11">
    <name type="scientific">Phytophthora oleae</name>
    <dbReference type="NCBI Taxonomy" id="2107226"/>
    <lineage>
        <taxon>Eukaryota</taxon>
        <taxon>Sar</taxon>
        <taxon>Stramenopiles</taxon>
        <taxon>Oomycota</taxon>
        <taxon>Peronosporomycetes</taxon>
        <taxon>Peronosporales</taxon>
        <taxon>Peronosporaceae</taxon>
        <taxon>Phytophthora</taxon>
    </lineage>
</organism>
<name>A0ABD3FXM0_9STRA</name>
<evidence type="ECO:0000256" key="7">
    <source>
        <dbReference type="SAM" id="MobiDB-lite"/>
    </source>
</evidence>
<evidence type="ECO:0000256" key="8">
    <source>
        <dbReference type="SAM" id="Phobius"/>
    </source>
</evidence>
<feature type="region of interest" description="Disordered" evidence="7">
    <location>
        <begin position="635"/>
        <end position="678"/>
    </location>
</feature>
<dbReference type="InterPro" id="IPR041885">
    <property type="entry name" value="MAN1_winged_helix_dom"/>
</dbReference>
<evidence type="ECO:0000256" key="2">
    <source>
        <dbReference type="ARBA" id="ARBA00022553"/>
    </source>
</evidence>
<dbReference type="EMBL" id="JBIMZQ010000007">
    <property type="protein sequence ID" value="KAL3670430.1"/>
    <property type="molecule type" value="Genomic_DNA"/>
</dbReference>
<proteinExistence type="predicted"/>
<evidence type="ECO:0000259" key="9">
    <source>
        <dbReference type="Pfam" id="PF09402"/>
    </source>
</evidence>
<dbReference type="Gene3D" id="1.10.10.1180">
    <property type="entry name" value="MAN1, winged-helix domain"/>
    <property type="match status" value="1"/>
</dbReference>
<dbReference type="Proteomes" id="UP001632037">
    <property type="component" value="Unassembled WGS sequence"/>
</dbReference>
<reference evidence="10 11" key="1">
    <citation type="submission" date="2024-09" db="EMBL/GenBank/DDBJ databases">
        <title>Genome sequencing and assembly of Phytophthora oleae, isolate VK10A, causative agent of rot of olive drupes.</title>
        <authorList>
            <person name="Conti Taguali S."/>
            <person name="Riolo M."/>
            <person name="La Spada F."/>
            <person name="Cacciola S.O."/>
            <person name="Dionisio G."/>
        </authorList>
    </citation>
    <scope>NUCLEOTIDE SEQUENCE [LARGE SCALE GENOMIC DNA]</scope>
    <source>
        <strain evidence="10 11">VK10A</strain>
    </source>
</reference>
<keyword evidence="6" id="KW-0539">Nucleus</keyword>
<keyword evidence="5 8" id="KW-0472">Membrane</keyword>
<comment type="caution">
    <text evidence="10">The sequence shown here is derived from an EMBL/GenBank/DDBJ whole genome shotgun (WGS) entry which is preliminary data.</text>
</comment>
<keyword evidence="3 8" id="KW-0812">Transmembrane</keyword>
<dbReference type="InterPro" id="IPR044780">
    <property type="entry name" value="Heh2/Src1"/>
</dbReference>
<evidence type="ECO:0000256" key="6">
    <source>
        <dbReference type="ARBA" id="ARBA00023242"/>
    </source>
</evidence>
<evidence type="ECO:0000256" key="4">
    <source>
        <dbReference type="ARBA" id="ARBA00022989"/>
    </source>
</evidence>
<evidence type="ECO:0000313" key="10">
    <source>
        <dbReference type="EMBL" id="KAL3670430.1"/>
    </source>
</evidence>
<dbReference type="Pfam" id="PF09402">
    <property type="entry name" value="MSC"/>
    <property type="match status" value="1"/>
</dbReference>
<sequence length="678" mass="76031">MEQGVKMSVRSKRKAAPPAATSNKRLRQQPPVSPSAAVSAPSGAHKPRPKLKTHRSGNSDHIPVSIRPKTNAPKPIKERKLKAVEQLTLFSRYSDPSVQSPLSRPIEVSRVTDYNPTGATLLETPPSRRRREKPALLTIHGGVEGAVDLMTTDVTKLKTVEGDGILETLMRSTTPRVKRRFPSEEALTDSEQRDREALRRRRIKLRSQYSAMKQEQRIPVENVADFSVPDVERTLFQEEAAILTSEDVQVEGKDEERAHLEEEAAETDEETTESKINRLGKIMHLNWRQFFLWLVAGALLLCGIVVAAPFVKKMLEPPLPYCDSDWIEANEGSFVLADPADHFDRSKALQPFISTTKAVRTSGAACQPCPVYGNCLNGFVISCAPPYVLQYGLCKENPEVQESLDQLAFTIQQFVVQKAAKSVCDDISLWSYVNPGEAELGGGLTASIEVLLSDVQVFVTKTISFGKAVSSLPREYVFNRAMDMALRDLKDIFVTEDQTQLVVGGSVVPWSCRAKHQLYSYMKLIAVAVALGTVLVFGYRQFLLYRTERELVDRFMKEARFFLLDRTRKPTRFYPADHLRDDLFEKQSVQDRAWLCKSVWPKVAAAVKEDSRITSRLIKVRGEDLVAWEWASSSSPRRTGASRGRGFRAPSKPQGSISRSKPGQVRQRKKSGRVSTSW</sequence>
<protein>
    <recommendedName>
        <fullName evidence="9">Man1/Src1-like C-terminal domain-containing protein</fullName>
    </recommendedName>
</protein>
<keyword evidence="2" id="KW-0597">Phosphoprotein</keyword>
<evidence type="ECO:0000256" key="3">
    <source>
        <dbReference type="ARBA" id="ARBA00022692"/>
    </source>
</evidence>
<feature type="domain" description="Man1/Src1-like C-terminal" evidence="9">
    <location>
        <begin position="351"/>
        <end position="631"/>
    </location>
</feature>
<dbReference type="AlphaFoldDB" id="A0ABD3FXM0"/>
<feature type="compositionally biased region" description="Basic residues" evidence="7">
    <location>
        <begin position="45"/>
        <end position="55"/>
    </location>
</feature>
<accession>A0ABD3FXM0</accession>
<feature type="transmembrane region" description="Helical" evidence="8">
    <location>
        <begin position="290"/>
        <end position="311"/>
    </location>
</feature>
<dbReference type="PANTHER" id="PTHR47808">
    <property type="entry name" value="INNER NUCLEAR MEMBRANE PROTEIN HEH2-RELATED"/>
    <property type="match status" value="1"/>
</dbReference>
<evidence type="ECO:0000256" key="1">
    <source>
        <dbReference type="ARBA" id="ARBA00004540"/>
    </source>
</evidence>
<dbReference type="PANTHER" id="PTHR47808:SF2">
    <property type="entry name" value="LEM DOMAIN-CONTAINING PROTEIN 2"/>
    <property type="match status" value="1"/>
</dbReference>
<feature type="compositionally biased region" description="Low complexity" evidence="7">
    <location>
        <begin position="34"/>
        <end position="44"/>
    </location>
</feature>
<dbReference type="InterPro" id="IPR018996">
    <property type="entry name" value="Man1/Src1-like_C"/>
</dbReference>
<evidence type="ECO:0000313" key="11">
    <source>
        <dbReference type="Proteomes" id="UP001632037"/>
    </source>
</evidence>
<dbReference type="GO" id="GO:0005637">
    <property type="term" value="C:nuclear inner membrane"/>
    <property type="evidence" value="ECO:0007669"/>
    <property type="project" value="UniProtKB-SubCell"/>
</dbReference>
<comment type="subcellular location">
    <subcellularLocation>
        <location evidence="1">Nucleus inner membrane</location>
    </subcellularLocation>
</comment>
<gene>
    <name evidence="10" type="ORF">V7S43_004749</name>
</gene>
<keyword evidence="11" id="KW-1185">Reference proteome</keyword>
<evidence type="ECO:0000256" key="5">
    <source>
        <dbReference type="ARBA" id="ARBA00023136"/>
    </source>
</evidence>